<evidence type="ECO:0000256" key="2">
    <source>
        <dbReference type="SAM" id="MobiDB-lite"/>
    </source>
</evidence>
<accession>A0A914PXA1</accession>
<dbReference type="Proteomes" id="UP000887578">
    <property type="component" value="Unplaced"/>
</dbReference>
<evidence type="ECO:0000256" key="1">
    <source>
        <dbReference type="SAM" id="Coils"/>
    </source>
</evidence>
<reference evidence="4" key="1">
    <citation type="submission" date="2022-11" db="UniProtKB">
        <authorList>
            <consortium name="WormBaseParasite"/>
        </authorList>
    </citation>
    <scope>IDENTIFICATION</scope>
</reference>
<evidence type="ECO:0000313" key="3">
    <source>
        <dbReference type="Proteomes" id="UP000887578"/>
    </source>
</evidence>
<feature type="compositionally biased region" description="Polar residues" evidence="2">
    <location>
        <begin position="1"/>
        <end position="10"/>
    </location>
</feature>
<protein>
    <submittedName>
        <fullName evidence="4">Uncharacterized protein</fullName>
    </submittedName>
</protein>
<keyword evidence="3" id="KW-1185">Reference proteome</keyword>
<organism evidence="3 4">
    <name type="scientific">Panagrolaimus davidi</name>
    <dbReference type="NCBI Taxonomy" id="227884"/>
    <lineage>
        <taxon>Eukaryota</taxon>
        <taxon>Metazoa</taxon>
        <taxon>Ecdysozoa</taxon>
        <taxon>Nematoda</taxon>
        <taxon>Chromadorea</taxon>
        <taxon>Rhabditida</taxon>
        <taxon>Tylenchina</taxon>
        <taxon>Panagrolaimomorpha</taxon>
        <taxon>Panagrolaimoidea</taxon>
        <taxon>Panagrolaimidae</taxon>
        <taxon>Panagrolaimus</taxon>
    </lineage>
</organism>
<evidence type="ECO:0000313" key="4">
    <source>
        <dbReference type="WBParaSite" id="PDA_v2.g21024.t1"/>
    </source>
</evidence>
<feature type="region of interest" description="Disordered" evidence="2">
    <location>
        <begin position="1"/>
        <end position="23"/>
    </location>
</feature>
<dbReference type="AlphaFoldDB" id="A0A914PXA1"/>
<sequence>MLEYSPNPSTVKRGRPKGSISRKTLYKECRRKNALQQQAAASVIESMNEQQLLYYNLSVTKTGTVQRELGEEKLRLEEMQKQMSLLQKLNQQQAEQIETEKASRQVAVENYEREKKQRKIAEQKCQNEINERKIDEKNHKQAMSEMQRTAELEKKESAKQILKLEKNVAHLQKANDEQHAATKEEKAKNKVMIKKLEEKEKEVKNLLILTVKLQEALKEMSSTNRSLKINIDEYQNNSNQLQMDYKKVSKNLCNLKETSKTPKGKLPSTNKSQIINKHRHKPYNLSSARTQQRRVQKNVQELKEVPDMAKKVLAQSQQKTENEKNKITPLQTVPIIKILNVS</sequence>
<dbReference type="WBParaSite" id="PDA_v2.g21024.t1">
    <property type="protein sequence ID" value="PDA_v2.g21024.t1"/>
    <property type="gene ID" value="PDA_v2.g21024"/>
</dbReference>
<proteinExistence type="predicted"/>
<feature type="coiled-coil region" evidence="1">
    <location>
        <begin position="69"/>
        <end position="251"/>
    </location>
</feature>
<keyword evidence="1" id="KW-0175">Coiled coil</keyword>
<name>A0A914PXA1_9BILA</name>